<dbReference type="Proteomes" id="UP001230986">
    <property type="component" value="Unassembled WGS sequence"/>
</dbReference>
<sequence>MGAKKLSFNRCLDSFPYYRENVPDYIPGQAYNNLWLDLALQQNYQVSLHDFLYGRSQFSHLYGLQQIKTVLERWIKLA</sequence>
<reference evidence="1 2" key="1">
    <citation type="submission" date="2023-06" db="EMBL/GenBank/DDBJ databases">
        <title>Whole genome sequence of Oscillatoria calcuttensis NRMC-F 0142.</title>
        <authorList>
            <person name="Shakena Fathima T."/>
            <person name="Muralitharan G."/>
            <person name="Thajuddin N."/>
        </authorList>
    </citation>
    <scope>NUCLEOTIDE SEQUENCE [LARGE SCALE GENOMIC DNA]</scope>
    <source>
        <strain evidence="1 2">NRMC-F 0142</strain>
    </source>
</reference>
<organism evidence="1 2">
    <name type="scientific">Geitlerinema calcuttense NRMC-F 0142</name>
    <dbReference type="NCBI Taxonomy" id="2922238"/>
    <lineage>
        <taxon>Bacteria</taxon>
        <taxon>Bacillati</taxon>
        <taxon>Cyanobacteriota</taxon>
        <taxon>Cyanophyceae</taxon>
        <taxon>Geitlerinematales</taxon>
        <taxon>Geitlerinemataceae</taxon>
        <taxon>Geitlerinema</taxon>
    </lineage>
</organism>
<dbReference type="RefSeq" id="WP_286004527.1">
    <property type="nucleotide sequence ID" value="NZ_JASVEJ010000030.1"/>
</dbReference>
<gene>
    <name evidence="1" type="ORF">QQ055_07925</name>
</gene>
<accession>A0ABT7LZE4</accession>
<name>A0ABT7LZE4_9CYAN</name>
<evidence type="ECO:0000313" key="2">
    <source>
        <dbReference type="Proteomes" id="UP001230986"/>
    </source>
</evidence>
<evidence type="ECO:0000313" key="1">
    <source>
        <dbReference type="EMBL" id="MDL5057385.1"/>
    </source>
</evidence>
<proteinExistence type="predicted"/>
<protein>
    <submittedName>
        <fullName evidence="1">Uncharacterized protein</fullName>
    </submittedName>
</protein>
<keyword evidence="2" id="KW-1185">Reference proteome</keyword>
<dbReference type="EMBL" id="JASVEJ010000030">
    <property type="protein sequence ID" value="MDL5057385.1"/>
    <property type="molecule type" value="Genomic_DNA"/>
</dbReference>
<comment type="caution">
    <text evidence="1">The sequence shown here is derived from an EMBL/GenBank/DDBJ whole genome shotgun (WGS) entry which is preliminary data.</text>
</comment>